<dbReference type="OrthoDB" id="5201563at2759"/>
<gene>
    <name evidence="3 5" type="ORF">P152DRAFT_406043</name>
</gene>
<evidence type="ECO:0000256" key="2">
    <source>
        <dbReference type="SAM" id="Phobius"/>
    </source>
</evidence>
<evidence type="ECO:0000313" key="5">
    <source>
        <dbReference type="RefSeq" id="XP_033529779.1"/>
    </source>
</evidence>
<sequence length="143" mass="15856">MSTLNTTATDLDRATIRLIASDYAIHQTGNRDSEVVEEARADLAVQSEAERIDPTTEPHPGVPGVTNPTWWPSTQHRRVPDYAPINHELVREVRPVGANLVIGVLMSMTFSGCSLIAMYAAIWRNTGGRVFDRAFRYEVGGEF</sequence>
<keyword evidence="2" id="KW-1133">Transmembrane helix</keyword>
<reference evidence="5" key="3">
    <citation type="submission" date="2025-04" db="UniProtKB">
        <authorList>
            <consortium name="RefSeq"/>
        </authorList>
    </citation>
    <scope>IDENTIFICATION</scope>
    <source>
        <strain evidence="5">CBS 781.70</strain>
    </source>
</reference>
<keyword evidence="4" id="KW-1185">Reference proteome</keyword>
<proteinExistence type="predicted"/>
<dbReference type="GeneID" id="54417418"/>
<evidence type="ECO:0000313" key="4">
    <source>
        <dbReference type="Proteomes" id="UP000504638"/>
    </source>
</evidence>
<dbReference type="EMBL" id="ML975189">
    <property type="protein sequence ID" value="KAF1808148.1"/>
    <property type="molecule type" value="Genomic_DNA"/>
</dbReference>
<dbReference type="RefSeq" id="XP_033529779.1">
    <property type="nucleotide sequence ID" value="XM_033676848.1"/>
</dbReference>
<reference evidence="5" key="2">
    <citation type="submission" date="2020-04" db="EMBL/GenBank/DDBJ databases">
        <authorList>
            <consortium name="NCBI Genome Project"/>
        </authorList>
    </citation>
    <scope>NUCLEOTIDE SEQUENCE</scope>
    <source>
        <strain evidence="5">CBS 781.70</strain>
    </source>
</reference>
<keyword evidence="2" id="KW-0472">Membrane</keyword>
<accession>A0A6G1FQY9</accession>
<dbReference type="Proteomes" id="UP000504638">
    <property type="component" value="Unplaced"/>
</dbReference>
<protein>
    <submittedName>
        <fullName evidence="3 5">Uncharacterized protein</fullName>
    </submittedName>
</protein>
<dbReference type="AlphaFoldDB" id="A0A6G1FQY9"/>
<organism evidence="3">
    <name type="scientific">Eremomyces bilateralis CBS 781.70</name>
    <dbReference type="NCBI Taxonomy" id="1392243"/>
    <lineage>
        <taxon>Eukaryota</taxon>
        <taxon>Fungi</taxon>
        <taxon>Dikarya</taxon>
        <taxon>Ascomycota</taxon>
        <taxon>Pezizomycotina</taxon>
        <taxon>Dothideomycetes</taxon>
        <taxon>Dothideomycetes incertae sedis</taxon>
        <taxon>Eremomycetales</taxon>
        <taxon>Eremomycetaceae</taxon>
        <taxon>Eremomyces</taxon>
    </lineage>
</organism>
<feature type="transmembrane region" description="Helical" evidence="2">
    <location>
        <begin position="100"/>
        <end position="123"/>
    </location>
</feature>
<name>A0A6G1FQY9_9PEZI</name>
<feature type="region of interest" description="Disordered" evidence="1">
    <location>
        <begin position="46"/>
        <end position="68"/>
    </location>
</feature>
<reference evidence="3 5" key="1">
    <citation type="submission" date="2020-01" db="EMBL/GenBank/DDBJ databases">
        <authorList>
            <consortium name="DOE Joint Genome Institute"/>
            <person name="Haridas S."/>
            <person name="Albert R."/>
            <person name="Binder M."/>
            <person name="Bloem J."/>
            <person name="Labutti K."/>
            <person name="Salamov A."/>
            <person name="Andreopoulos B."/>
            <person name="Baker S.E."/>
            <person name="Barry K."/>
            <person name="Bills G."/>
            <person name="Bluhm B.H."/>
            <person name="Cannon C."/>
            <person name="Castanera R."/>
            <person name="Culley D.E."/>
            <person name="Daum C."/>
            <person name="Ezra D."/>
            <person name="Gonzalez J.B."/>
            <person name="Henrissat B."/>
            <person name="Kuo A."/>
            <person name="Liang C."/>
            <person name="Lipzen A."/>
            <person name="Lutzoni F."/>
            <person name="Magnuson J."/>
            <person name="Mondo S."/>
            <person name="Nolan M."/>
            <person name="Ohm R."/>
            <person name="Pangilinan J."/>
            <person name="Park H.-J."/>
            <person name="Ramirez L."/>
            <person name="Alfaro M."/>
            <person name="Sun H."/>
            <person name="Tritt A."/>
            <person name="Yoshinaga Y."/>
            <person name="Zwiers L.-H."/>
            <person name="Turgeon B.G."/>
            <person name="Goodwin S.B."/>
            <person name="Spatafora J.W."/>
            <person name="Crous P.W."/>
            <person name="Grigoriev I.V."/>
        </authorList>
    </citation>
    <scope>NUCLEOTIDE SEQUENCE</scope>
    <source>
        <strain evidence="3 5">CBS 781.70</strain>
    </source>
</reference>
<keyword evidence="2" id="KW-0812">Transmembrane</keyword>
<evidence type="ECO:0000256" key="1">
    <source>
        <dbReference type="SAM" id="MobiDB-lite"/>
    </source>
</evidence>
<evidence type="ECO:0000313" key="3">
    <source>
        <dbReference type="EMBL" id="KAF1808148.1"/>
    </source>
</evidence>